<evidence type="ECO:0000313" key="1">
    <source>
        <dbReference type="EMBL" id="RRJ21395.1"/>
    </source>
</evidence>
<dbReference type="RefSeq" id="WP_046521364.1">
    <property type="nucleotide sequence ID" value="NZ_LAVS01000096.1"/>
</dbReference>
<evidence type="ECO:0000313" key="2">
    <source>
        <dbReference type="Proteomes" id="UP000276260"/>
    </source>
</evidence>
<gene>
    <name evidence="1" type="ORF">EIK76_10990</name>
</gene>
<organism evidence="1 2">
    <name type="scientific">Rheinheimera mesophila</name>
    <dbReference type="NCBI Taxonomy" id="1547515"/>
    <lineage>
        <taxon>Bacteria</taxon>
        <taxon>Pseudomonadati</taxon>
        <taxon>Pseudomonadota</taxon>
        <taxon>Gammaproteobacteria</taxon>
        <taxon>Chromatiales</taxon>
        <taxon>Chromatiaceae</taxon>
        <taxon>Rheinheimera</taxon>
    </lineage>
</organism>
<name>A0A3P3QK27_9GAMM</name>
<dbReference type="AlphaFoldDB" id="A0A3P3QK27"/>
<comment type="caution">
    <text evidence="1">The sequence shown here is derived from an EMBL/GenBank/DDBJ whole genome shotgun (WGS) entry which is preliminary data.</text>
</comment>
<dbReference type="OrthoDB" id="5772755at2"/>
<protein>
    <submittedName>
        <fullName evidence="1">Uncharacterized protein</fullName>
    </submittedName>
</protein>
<accession>A0A3P3QK27</accession>
<proteinExistence type="predicted"/>
<sequence>MDLFLIAAIAFFMVNAFVFVTYMRKIDLNGTAVLELERVQAADAYARTAAKVRKARASVALEQAAN</sequence>
<dbReference type="Proteomes" id="UP000276260">
    <property type="component" value="Unassembled WGS sequence"/>
</dbReference>
<dbReference type="EMBL" id="RRCF01000002">
    <property type="protein sequence ID" value="RRJ21395.1"/>
    <property type="molecule type" value="Genomic_DNA"/>
</dbReference>
<keyword evidence="2" id="KW-1185">Reference proteome</keyword>
<reference evidence="1 2" key="1">
    <citation type="submission" date="2018-11" db="EMBL/GenBank/DDBJ databases">
        <title>Draft genome analysis of Rheinheimera mesophila isolated from an industrial waste site.</title>
        <authorList>
            <person name="Yu Q."/>
            <person name="Qi Y."/>
            <person name="Zhang H."/>
            <person name="Lu Y."/>
            <person name="Pu J."/>
        </authorList>
    </citation>
    <scope>NUCLEOTIDE SEQUENCE [LARGE SCALE GENOMIC DNA]</scope>
    <source>
        <strain evidence="1 2">IITR13</strain>
    </source>
</reference>